<dbReference type="InterPro" id="IPR019109">
    <property type="entry name" value="MamF_MmsF"/>
</dbReference>
<evidence type="ECO:0000256" key="5">
    <source>
        <dbReference type="SAM" id="Phobius"/>
    </source>
</evidence>
<feature type="transmembrane region" description="Helical" evidence="5">
    <location>
        <begin position="74"/>
        <end position="97"/>
    </location>
</feature>
<evidence type="ECO:0000256" key="4">
    <source>
        <dbReference type="ARBA" id="ARBA00023136"/>
    </source>
</evidence>
<evidence type="ECO:0008006" key="10">
    <source>
        <dbReference type="Google" id="ProtNLM"/>
    </source>
</evidence>
<keyword evidence="3 5" id="KW-1133">Transmembrane helix</keyword>
<protein>
    <recommendedName>
        <fullName evidence="10">DUF4870 domain-containing protein</fullName>
    </recommendedName>
</protein>
<accession>R2VH08</accession>
<dbReference type="Proteomes" id="UP000013750">
    <property type="component" value="Unassembled WGS sequence"/>
</dbReference>
<evidence type="ECO:0000313" key="8">
    <source>
        <dbReference type="Proteomes" id="UP000013750"/>
    </source>
</evidence>
<feature type="transmembrane region" description="Helical" evidence="5">
    <location>
        <begin position="12"/>
        <end position="30"/>
    </location>
</feature>
<keyword evidence="2 5" id="KW-0812">Transmembrane</keyword>
<sequence length="105" mass="11263">MNERKLLNGLSYISIVFAPILFPLIVWIASQDLDVKGHAMNALKLHLIPVLLTAIVTVILGFTGLLTNDPQSTGYVGVVLLGIVGLVDVSLAVYNIVKGIKCFMG</sequence>
<comment type="caution">
    <text evidence="6">The sequence shown here is derived from an EMBL/GenBank/DDBJ whole genome shotgun (WGS) entry which is preliminary data.</text>
</comment>
<dbReference type="RefSeq" id="WP_010779703.1">
    <property type="nucleotide sequence ID" value="NZ_ASWH01000001.1"/>
</dbReference>
<dbReference type="PATRIC" id="fig|1158614.3.peg.1293"/>
<name>R2VH08_9ENTE</name>
<dbReference type="EMBL" id="ASWH01000001">
    <property type="protein sequence ID" value="EOW83356.1"/>
    <property type="molecule type" value="Genomic_DNA"/>
</dbReference>
<dbReference type="Pfam" id="PF09685">
    <property type="entry name" value="MamF_MmsF"/>
    <property type="match status" value="1"/>
</dbReference>
<gene>
    <name evidence="7" type="ORF">I592_02683</name>
    <name evidence="6" type="ORF">UKC_01284</name>
</gene>
<dbReference type="EMBL" id="AJDQ01000006">
    <property type="protein sequence ID" value="EOI57070.1"/>
    <property type="molecule type" value="Genomic_DNA"/>
</dbReference>
<reference evidence="7 9" key="2">
    <citation type="submission" date="2013-03" db="EMBL/GenBank/DDBJ databases">
        <title>The Genome Sequence of Enterococcus gilvus ATCC BAA-350 (PacBio/Illumina hybrid assembly).</title>
        <authorList>
            <consortium name="The Broad Institute Genomics Platform"/>
            <consortium name="The Broad Institute Genome Sequencing Center for Infectious Disease"/>
            <person name="Earl A."/>
            <person name="Russ C."/>
            <person name="Gilmore M."/>
            <person name="Surin D."/>
            <person name="Walker B."/>
            <person name="Young S."/>
            <person name="Zeng Q."/>
            <person name="Gargeya S."/>
            <person name="Fitzgerald M."/>
            <person name="Haas B."/>
            <person name="Abouelleil A."/>
            <person name="Allen A.W."/>
            <person name="Alvarado L."/>
            <person name="Arachchi H.M."/>
            <person name="Berlin A.M."/>
            <person name="Chapman S.B."/>
            <person name="Gainer-Dewar J."/>
            <person name="Goldberg J."/>
            <person name="Griggs A."/>
            <person name="Gujja S."/>
            <person name="Hansen M."/>
            <person name="Howarth C."/>
            <person name="Imamovic A."/>
            <person name="Ireland A."/>
            <person name="Larimer J."/>
            <person name="McCowan C."/>
            <person name="Murphy C."/>
            <person name="Pearson M."/>
            <person name="Poon T.W."/>
            <person name="Priest M."/>
            <person name="Roberts A."/>
            <person name="Saif S."/>
            <person name="Shea T."/>
            <person name="Sisk P."/>
            <person name="Sykes S."/>
            <person name="Wortman J."/>
            <person name="Nusbaum C."/>
            <person name="Birren B."/>
        </authorList>
    </citation>
    <scope>NUCLEOTIDE SEQUENCE [LARGE SCALE GENOMIC DNA]</scope>
    <source>
        <strain evidence="7 9">ATCC BAA-350</strain>
    </source>
</reference>
<evidence type="ECO:0000313" key="7">
    <source>
        <dbReference type="EMBL" id="EOW83356.1"/>
    </source>
</evidence>
<evidence type="ECO:0000256" key="3">
    <source>
        <dbReference type="ARBA" id="ARBA00022989"/>
    </source>
</evidence>
<dbReference type="Proteomes" id="UP000014160">
    <property type="component" value="Unassembled WGS sequence"/>
</dbReference>
<evidence type="ECO:0000313" key="6">
    <source>
        <dbReference type="EMBL" id="EOI57070.1"/>
    </source>
</evidence>
<evidence type="ECO:0000256" key="2">
    <source>
        <dbReference type="ARBA" id="ARBA00022692"/>
    </source>
</evidence>
<dbReference type="HOGENOM" id="CLU_155713_0_0_9"/>
<dbReference type="eggNOG" id="ENOG5032VBI">
    <property type="taxonomic scope" value="Bacteria"/>
</dbReference>
<evidence type="ECO:0000256" key="1">
    <source>
        <dbReference type="ARBA" id="ARBA00004141"/>
    </source>
</evidence>
<keyword evidence="4 5" id="KW-0472">Membrane</keyword>
<keyword evidence="9" id="KW-1185">Reference proteome</keyword>
<dbReference type="AlphaFoldDB" id="R2VH08"/>
<organism evidence="6 8">
    <name type="scientific">Enterococcus gilvus ATCC BAA-350</name>
    <dbReference type="NCBI Taxonomy" id="1158614"/>
    <lineage>
        <taxon>Bacteria</taxon>
        <taxon>Bacillati</taxon>
        <taxon>Bacillota</taxon>
        <taxon>Bacilli</taxon>
        <taxon>Lactobacillales</taxon>
        <taxon>Enterococcaceae</taxon>
        <taxon>Enterococcus</taxon>
    </lineage>
</organism>
<dbReference type="OrthoDB" id="2328241at2"/>
<feature type="transmembrane region" description="Helical" evidence="5">
    <location>
        <begin position="42"/>
        <end position="62"/>
    </location>
</feature>
<evidence type="ECO:0000313" key="9">
    <source>
        <dbReference type="Proteomes" id="UP000014160"/>
    </source>
</evidence>
<comment type="subcellular location">
    <subcellularLocation>
        <location evidence="1">Membrane</location>
        <topology evidence="1">Multi-pass membrane protein</topology>
    </subcellularLocation>
</comment>
<reference evidence="6 8" key="1">
    <citation type="submission" date="2013-02" db="EMBL/GenBank/DDBJ databases">
        <title>The Genome Sequence of Enterococcus gilvus ATCC BAA-350.</title>
        <authorList>
            <consortium name="The Broad Institute Genome Sequencing Platform"/>
            <consortium name="The Broad Institute Genome Sequencing Center for Infectious Disease"/>
            <person name="Earl A.M."/>
            <person name="Gilmore M.S."/>
            <person name="Lebreton F."/>
            <person name="Walker B."/>
            <person name="Young S.K."/>
            <person name="Zeng Q."/>
            <person name="Gargeya S."/>
            <person name="Fitzgerald M."/>
            <person name="Haas B."/>
            <person name="Abouelleil A."/>
            <person name="Alvarado L."/>
            <person name="Arachchi H.M."/>
            <person name="Berlin A.M."/>
            <person name="Chapman S.B."/>
            <person name="Dewar J."/>
            <person name="Goldberg J."/>
            <person name="Griggs A."/>
            <person name="Gujja S."/>
            <person name="Hansen M."/>
            <person name="Howarth C."/>
            <person name="Imamovic A."/>
            <person name="Larimer J."/>
            <person name="McCowan C."/>
            <person name="Murphy C."/>
            <person name="Neiman D."/>
            <person name="Pearson M."/>
            <person name="Priest M."/>
            <person name="Roberts A."/>
            <person name="Saif S."/>
            <person name="Shea T."/>
            <person name="Sisk P."/>
            <person name="Sykes S."/>
            <person name="Wortman J."/>
            <person name="Nusbaum C."/>
            <person name="Birren B."/>
        </authorList>
    </citation>
    <scope>NUCLEOTIDE SEQUENCE [LARGE SCALE GENOMIC DNA]</scope>
    <source>
        <strain evidence="6 8">ATCC BAA-350</strain>
    </source>
</reference>
<proteinExistence type="predicted"/>